<evidence type="ECO:0000313" key="2">
    <source>
        <dbReference type="Proteomes" id="UP000054538"/>
    </source>
</evidence>
<dbReference type="Proteomes" id="UP000054538">
    <property type="component" value="Unassembled WGS sequence"/>
</dbReference>
<dbReference type="InParanoid" id="A0A0D0E929"/>
<evidence type="ECO:0000313" key="1">
    <source>
        <dbReference type="EMBL" id="KIK99069.1"/>
    </source>
</evidence>
<dbReference type="HOGENOM" id="CLU_1195218_0_0_1"/>
<protein>
    <submittedName>
        <fullName evidence="1">Uncharacterized protein</fullName>
    </submittedName>
</protein>
<dbReference type="AlphaFoldDB" id="A0A0D0E929"/>
<dbReference type="EMBL" id="KN824871">
    <property type="protein sequence ID" value="KIK99069.1"/>
    <property type="molecule type" value="Genomic_DNA"/>
</dbReference>
<sequence>MTAILESLDHGIPRSHLIICQAIAWIGFSRQPNLPQCTDTTLLSSSHGPDTPPVPSMSSSYHMDNLCQEPDIPKGSMTADAGTHVFVSATAYLDGNLYVDPPDGVRRGSVRMKRVAFRRPVICSVDLPQLARRLSAQREAGQWRKIQRPSPSPVDDGWKEVKNSMLALDTDPSIDISFDQTNPEANGPSPCSTSELLDSPVLYKRRSPTMPQKLDVESEALPDCAFTLSLSP</sequence>
<proteinExistence type="predicted"/>
<organism evidence="1 2">
    <name type="scientific">Paxillus rubicundulus Ve08.2h10</name>
    <dbReference type="NCBI Taxonomy" id="930991"/>
    <lineage>
        <taxon>Eukaryota</taxon>
        <taxon>Fungi</taxon>
        <taxon>Dikarya</taxon>
        <taxon>Basidiomycota</taxon>
        <taxon>Agaricomycotina</taxon>
        <taxon>Agaricomycetes</taxon>
        <taxon>Agaricomycetidae</taxon>
        <taxon>Boletales</taxon>
        <taxon>Paxilineae</taxon>
        <taxon>Paxillaceae</taxon>
        <taxon>Paxillus</taxon>
    </lineage>
</organism>
<reference evidence="1 2" key="1">
    <citation type="submission" date="2014-04" db="EMBL/GenBank/DDBJ databases">
        <authorList>
            <consortium name="DOE Joint Genome Institute"/>
            <person name="Kuo A."/>
            <person name="Kohler A."/>
            <person name="Jargeat P."/>
            <person name="Nagy L.G."/>
            <person name="Floudas D."/>
            <person name="Copeland A."/>
            <person name="Barry K.W."/>
            <person name="Cichocki N."/>
            <person name="Veneault-Fourrey C."/>
            <person name="LaButti K."/>
            <person name="Lindquist E.A."/>
            <person name="Lipzen A."/>
            <person name="Lundell T."/>
            <person name="Morin E."/>
            <person name="Murat C."/>
            <person name="Sun H."/>
            <person name="Tunlid A."/>
            <person name="Henrissat B."/>
            <person name="Grigoriev I.V."/>
            <person name="Hibbett D.S."/>
            <person name="Martin F."/>
            <person name="Nordberg H.P."/>
            <person name="Cantor M.N."/>
            <person name="Hua S.X."/>
        </authorList>
    </citation>
    <scope>NUCLEOTIDE SEQUENCE [LARGE SCALE GENOMIC DNA]</scope>
    <source>
        <strain evidence="1 2">Ve08.2h10</strain>
    </source>
</reference>
<accession>A0A0D0E929</accession>
<name>A0A0D0E929_9AGAM</name>
<gene>
    <name evidence="1" type="ORF">PAXRUDRAFT_30754</name>
</gene>
<dbReference type="OrthoDB" id="2687763at2759"/>
<reference evidence="2" key="2">
    <citation type="submission" date="2015-01" db="EMBL/GenBank/DDBJ databases">
        <title>Evolutionary Origins and Diversification of the Mycorrhizal Mutualists.</title>
        <authorList>
            <consortium name="DOE Joint Genome Institute"/>
            <consortium name="Mycorrhizal Genomics Consortium"/>
            <person name="Kohler A."/>
            <person name="Kuo A."/>
            <person name="Nagy L.G."/>
            <person name="Floudas D."/>
            <person name="Copeland A."/>
            <person name="Barry K.W."/>
            <person name="Cichocki N."/>
            <person name="Veneault-Fourrey C."/>
            <person name="LaButti K."/>
            <person name="Lindquist E.A."/>
            <person name="Lipzen A."/>
            <person name="Lundell T."/>
            <person name="Morin E."/>
            <person name="Murat C."/>
            <person name="Riley R."/>
            <person name="Ohm R."/>
            <person name="Sun H."/>
            <person name="Tunlid A."/>
            <person name="Henrissat B."/>
            <person name="Grigoriev I.V."/>
            <person name="Hibbett D.S."/>
            <person name="Martin F."/>
        </authorList>
    </citation>
    <scope>NUCLEOTIDE SEQUENCE [LARGE SCALE GENOMIC DNA]</scope>
    <source>
        <strain evidence="2">Ve08.2h10</strain>
    </source>
</reference>
<keyword evidence="2" id="KW-1185">Reference proteome</keyword>